<dbReference type="SUPFAM" id="SSF102405">
    <property type="entry name" value="MCP/YpsA-like"/>
    <property type="match status" value="1"/>
</dbReference>
<comment type="similarity">
    <text evidence="2 3">Belongs to the LOG family.</text>
</comment>
<reference evidence="4" key="1">
    <citation type="journal article" date="2015" name="Genome Announc.">
        <title>Draft Genome Sequence of Bacteroidales Strain TBC1, a Novel Isolate from a Methanogenic Wastewater Treatment System.</title>
        <authorList>
            <person name="Tourlousse D.M."/>
            <person name="Matsuura N."/>
            <person name="Sun L."/>
            <person name="Toyonaga M."/>
            <person name="Kuroda K."/>
            <person name="Ohashi A."/>
            <person name="Cruz R."/>
            <person name="Yamaguchi T."/>
            <person name="Sekiguchi Y."/>
        </authorList>
    </citation>
    <scope>NUCLEOTIDE SEQUENCE [LARGE SCALE GENOMIC DNA]</scope>
    <source>
        <strain evidence="4">TBC1</strain>
    </source>
</reference>
<keyword evidence="3" id="KW-0203">Cytokinin biosynthesis</keyword>
<dbReference type="STRING" id="1678841.TBC1_112172"/>
<sequence>MSDIKSICVFCGSSPGALTEYSSAARELGRLMGLQGLTLVYGGSNIGLMRVIADACMANGGHVIGVMPHGLIDREVAYRDLKEFHVVASMSERKEKMAALSDAFIAMPGGIGTLDEIFEAMSWNQLEIMDKPIALLNTAGFYNDLVKFLDHVTHQKFVRPEHRNNLIVHEDPATLIAGIRNHVNQKVDSKWIDDLKSETAKRL</sequence>
<dbReference type="EC" id="3.2.2.n1" evidence="3"/>
<dbReference type="GO" id="GO:0008714">
    <property type="term" value="F:AMP nucleosidase activity"/>
    <property type="evidence" value="ECO:0007669"/>
    <property type="project" value="UniProtKB-EC"/>
</dbReference>
<dbReference type="PANTHER" id="PTHR31223">
    <property type="entry name" value="LOG FAMILY PROTEIN YJL055W"/>
    <property type="match status" value="1"/>
</dbReference>
<dbReference type="AlphaFoldDB" id="A0A0S7BT92"/>
<name>A0A0S7BT92_9BACT</name>
<dbReference type="Pfam" id="PF03641">
    <property type="entry name" value="Lysine_decarbox"/>
    <property type="match status" value="1"/>
</dbReference>
<dbReference type="PATRIC" id="fig|1678841.3.peg.2433"/>
<evidence type="ECO:0000256" key="2">
    <source>
        <dbReference type="ARBA" id="ARBA00006763"/>
    </source>
</evidence>
<evidence type="ECO:0000256" key="1">
    <source>
        <dbReference type="ARBA" id="ARBA00000274"/>
    </source>
</evidence>
<keyword evidence="5" id="KW-1185">Reference proteome</keyword>
<gene>
    <name evidence="4" type="ORF">TBC1_112172</name>
</gene>
<evidence type="ECO:0000313" key="4">
    <source>
        <dbReference type="EMBL" id="GAP44012.1"/>
    </source>
</evidence>
<dbReference type="InterPro" id="IPR005269">
    <property type="entry name" value="LOG"/>
</dbReference>
<dbReference type="GO" id="GO:0005829">
    <property type="term" value="C:cytosol"/>
    <property type="evidence" value="ECO:0007669"/>
    <property type="project" value="TreeGrafter"/>
</dbReference>
<dbReference type="GO" id="GO:0009691">
    <property type="term" value="P:cytokinin biosynthetic process"/>
    <property type="evidence" value="ECO:0007669"/>
    <property type="project" value="UniProtKB-UniRule"/>
</dbReference>
<dbReference type="EMBL" id="DF968182">
    <property type="protein sequence ID" value="GAP44012.1"/>
    <property type="molecule type" value="Genomic_DNA"/>
</dbReference>
<dbReference type="RefSeq" id="WP_062042087.1">
    <property type="nucleotide sequence ID" value="NZ_DF968182.1"/>
</dbReference>
<dbReference type="OrthoDB" id="9801098at2"/>
<accession>A0A0S7BT92</accession>
<evidence type="ECO:0000256" key="3">
    <source>
        <dbReference type="RuleBase" id="RU363015"/>
    </source>
</evidence>
<organism evidence="4">
    <name type="scientific">Lentimicrobium saccharophilum</name>
    <dbReference type="NCBI Taxonomy" id="1678841"/>
    <lineage>
        <taxon>Bacteria</taxon>
        <taxon>Pseudomonadati</taxon>
        <taxon>Bacteroidota</taxon>
        <taxon>Bacteroidia</taxon>
        <taxon>Bacteroidales</taxon>
        <taxon>Lentimicrobiaceae</taxon>
        <taxon>Lentimicrobium</taxon>
    </lineage>
</organism>
<dbReference type="PANTHER" id="PTHR31223:SF70">
    <property type="entry name" value="LOG FAMILY PROTEIN YJL055W"/>
    <property type="match status" value="1"/>
</dbReference>
<dbReference type="Proteomes" id="UP000053091">
    <property type="component" value="Unassembled WGS sequence"/>
</dbReference>
<dbReference type="NCBIfam" id="TIGR00730">
    <property type="entry name" value="Rossman fold protein, TIGR00730 family"/>
    <property type="match status" value="1"/>
</dbReference>
<keyword evidence="3" id="KW-0378">Hydrolase</keyword>
<protein>
    <recommendedName>
        <fullName evidence="3">Cytokinin riboside 5'-monophosphate phosphoribohydrolase</fullName>
        <ecNumber evidence="3">3.2.2.n1</ecNumber>
    </recommendedName>
</protein>
<evidence type="ECO:0000313" key="5">
    <source>
        <dbReference type="Proteomes" id="UP000053091"/>
    </source>
</evidence>
<dbReference type="Gene3D" id="3.40.50.450">
    <property type="match status" value="1"/>
</dbReference>
<comment type="catalytic activity">
    <reaction evidence="1">
        <text>AMP + H2O = D-ribose 5-phosphate + adenine</text>
        <dbReference type="Rhea" id="RHEA:20129"/>
        <dbReference type="ChEBI" id="CHEBI:15377"/>
        <dbReference type="ChEBI" id="CHEBI:16708"/>
        <dbReference type="ChEBI" id="CHEBI:78346"/>
        <dbReference type="ChEBI" id="CHEBI:456215"/>
        <dbReference type="EC" id="3.2.2.4"/>
    </reaction>
</comment>
<dbReference type="InterPro" id="IPR031100">
    <property type="entry name" value="LOG_fam"/>
</dbReference>
<proteinExistence type="inferred from homology"/>